<comment type="caution">
    <text evidence="1">The sequence shown here is derived from an EMBL/GenBank/DDBJ whole genome shotgun (WGS) entry which is preliminary data.</text>
</comment>
<evidence type="ECO:0000313" key="1">
    <source>
        <dbReference type="EMBL" id="VEL20864.1"/>
    </source>
</evidence>
<organism evidence="1 2">
    <name type="scientific">Protopolystoma xenopodis</name>
    <dbReference type="NCBI Taxonomy" id="117903"/>
    <lineage>
        <taxon>Eukaryota</taxon>
        <taxon>Metazoa</taxon>
        <taxon>Spiralia</taxon>
        <taxon>Lophotrochozoa</taxon>
        <taxon>Platyhelminthes</taxon>
        <taxon>Monogenea</taxon>
        <taxon>Polyopisthocotylea</taxon>
        <taxon>Polystomatidea</taxon>
        <taxon>Polystomatidae</taxon>
        <taxon>Protopolystoma</taxon>
    </lineage>
</organism>
<dbReference type="Proteomes" id="UP000784294">
    <property type="component" value="Unassembled WGS sequence"/>
</dbReference>
<dbReference type="AlphaFoldDB" id="A0A3S4ZVE1"/>
<gene>
    <name evidence="1" type="ORF">PXEA_LOCUS14304</name>
</gene>
<dbReference type="EMBL" id="CAAALY010048328">
    <property type="protein sequence ID" value="VEL20864.1"/>
    <property type="molecule type" value="Genomic_DNA"/>
</dbReference>
<accession>A0A3S4ZVE1</accession>
<evidence type="ECO:0000313" key="2">
    <source>
        <dbReference type="Proteomes" id="UP000784294"/>
    </source>
</evidence>
<name>A0A3S4ZVE1_9PLAT</name>
<protein>
    <submittedName>
        <fullName evidence="1">Uncharacterized protein</fullName>
    </submittedName>
</protein>
<keyword evidence="2" id="KW-1185">Reference proteome</keyword>
<sequence length="71" mass="7259">MVQAGGTAGAVLAINLVNQVSSGASSYELSVDNAIAIVREMGTATFCACVCLQPSLQIGPFLNGKMSGRLR</sequence>
<reference evidence="1" key="1">
    <citation type="submission" date="2018-11" db="EMBL/GenBank/DDBJ databases">
        <authorList>
            <consortium name="Pathogen Informatics"/>
        </authorList>
    </citation>
    <scope>NUCLEOTIDE SEQUENCE</scope>
</reference>
<proteinExistence type="predicted"/>